<gene>
    <name evidence="1" type="ORF">GCM10011332_31690</name>
</gene>
<name>A0A917C757_9PROT</name>
<comment type="caution">
    <text evidence="1">The sequence shown here is derived from an EMBL/GenBank/DDBJ whole genome shotgun (WGS) entry which is preliminary data.</text>
</comment>
<accession>A0A917C757</accession>
<keyword evidence="2" id="KW-1185">Reference proteome</keyword>
<evidence type="ECO:0000313" key="2">
    <source>
        <dbReference type="Proteomes" id="UP000632498"/>
    </source>
</evidence>
<dbReference type="EMBL" id="BMHV01000037">
    <property type="protein sequence ID" value="GGF75372.1"/>
    <property type="molecule type" value="Genomic_DNA"/>
</dbReference>
<dbReference type="AlphaFoldDB" id="A0A917C757"/>
<dbReference type="Proteomes" id="UP000632498">
    <property type="component" value="Unassembled WGS sequence"/>
</dbReference>
<reference evidence="1" key="1">
    <citation type="journal article" date="2014" name="Int. J. Syst. Evol. Microbiol.">
        <title>Complete genome sequence of Corynebacterium casei LMG S-19264T (=DSM 44701T), isolated from a smear-ripened cheese.</title>
        <authorList>
            <consortium name="US DOE Joint Genome Institute (JGI-PGF)"/>
            <person name="Walter F."/>
            <person name="Albersmeier A."/>
            <person name="Kalinowski J."/>
            <person name="Ruckert C."/>
        </authorList>
    </citation>
    <scope>NUCLEOTIDE SEQUENCE</scope>
    <source>
        <strain evidence="1">CGMCC 1.15254</strain>
    </source>
</reference>
<proteinExistence type="predicted"/>
<evidence type="ECO:0000313" key="1">
    <source>
        <dbReference type="EMBL" id="GGF75372.1"/>
    </source>
</evidence>
<reference evidence="1" key="2">
    <citation type="submission" date="2020-09" db="EMBL/GenBank/DDBJ databases">
        <authorList>
            <person name="Sun Q."/>
            <person name="Zhou Y."/>
        </authorList>
    </citation>
    <scope>NUCLEOTIDE SEQUENCE</scope>
    <source>
        <strain evidence="1">CGMCC 1.15254</strain>
    </source>
</reference>
<organism evidence="1 2">
    <name type="scientific">Terasakiella brassicae</name>
    <dbReference type="NCBI Taxonomy" id="1634917"/>
    <lineage>
        <taxon>Bacteria</taxon>
        <taxon>Pseudomonadati</taxon>
        <taxon>Pseudomonadota</taxon>
        <taxon>Alphaproteobacteria</taxon>
        <taxon>Rhodospirillales</taxon>
        <taxon>Terasakiellaceae</taxon>
        <taxon>Terasakiella</taxon>
    </lineage>
</organism>
<sequence length="127" mass="14036">MRLSQFDLTEEPSQAPQRLYQWAITVTAKVAGRLSPKDVDDIRVYFPLLNCTVANVRSVQMRGTGDCGQVIAFTVDLALFAENERMSLVQIDGATCIDVVGYDTTLNLIDPQIRVSPQQTNLLNSSS</sequence>
<protein>
    <submittedName>
        <fullName evidence="1">Uncharacterized protein</fullName>
    </submittedName>
</protein>
<dbReference type="RefSeq" id="WP_188667011.1">
    <property type="nucleotide sequence ID" value="NZ_BMHV01000037.1"/>
</dbReference>